<dbReference type="RefSeq" id="XP_009251838.1">
    <property type="nucleotide sequence ID" value="XM_009253563.1"/>
</dbReference>
<dbReference type="EMBL" id="AFNW01000009">
    <property type="protein sequence ID" value="EKJ79401.1"/>
    <property type="molecule type" value="Genomic_DNA"/>
</dbReference>
<sequence length="54" mass="6265">MQVTSCIYQGARASVVRMQTLVVLYEAEDDLVVTYHRFGRSHNGYVTLCLWRLD</sequence>
<dbReference type="AlphaFoldDB" id="K3V2C4"/>
<dbReference type="KEGG" id="fpu:FPSE_00443"/>
<comment type="caution">
    <text evidence="1">The sequence shown here is derived from an EMBL/GenBank/DDBJ whole genome shotgun (WGS) entry which is preliminary data.</text>
</comment>
<name>K3V2C4_FUSPC</name>
<dbReference type="GeneID" id="20359063"/>
<evidence type="ECO:0000313" key="2">
    <source>
        <dbReference type="Proteomes" id="UP000007978"/>
    </source>
</evidence>
<dbReference type="Proteomes" id="UP000007978">
    <property type="component" value="Chromosome 1"/>
</dbReference>
<dbReference type="HOGENOM" id="CLU_3050419_0_0_1"/>
<protein>
    <submittedName>
        <fullName evidence="1">Uncharacterized protein</fullName>
    </submittedName>
</protein>
<reference evidence="1 2" key="1">
    <citation type="journal article" date="2012" name="PLoS Pathog.">
        <title>Comparative pathogenomics reveals horizontally acquired novel virulence genes in fungi infecting cereal hosts.</title>
        <authorList>
            <person name="Gardiner D.M."/>
            <person name="McDonald M.C."/>
            <person name="Covarelli L."/>
            <person name="Solomon P.S."/>
            <person name="Rusu A.G."/>
            <person name="Marshall M."/>
            <person name="Kazan K."/>
            <person name="Chakraborty S."/>
            <person name="McDonald B.A."/>
            <person name="Manners J.M."/>
        </authorList>
    </citation>
    <scope>NUCLEOTIDE SEQUENCE [LARGE SCALE GENOMIC DNA]</scope>
    <source>
        <strain evidence="1 2">CS3096</strain>
    </source>
</reference>
<gene>
    <name evidence="1" type="ORF">FPSE_00443</name>
</gene>
<proteinExistence type="predicted"/>
<evidence type="ECO:0000313" key="1">
    <source>
        <dbReference type="EMBL" id="EKJ79401.1"/>
    </source>
</evidence>
<accession>K3V2C4</accession>
<keyword evidence="2" id="KW-1185">Reference proteome</keyword>
<organism evidence="1 2">
    <name type="scientific">Fusarium pseudograminearum (strain CS3096)</name>
    <name type="common">Wheat and barley crown-rot fungus</name>
    <dbReference type="NCBI Taxonomy" id="1028729"/>
    <lineage>
        <taxon>Eukaryota</taxon>
        <taxon>Fungi</taxon>
        <taxon>Dikarya</taxon>
        <taxon>Ascomycota</taxon>
        <taxon>Pezizomycotina</taxon>
        <taxon>Sordariomycetes</taxon>
        <taxon>Hypocreomycetidae</taxon>
        <taxon>Hypocreales</taxon>
        <taxon>Nectriaceae</taxon>
        <taxon>Fusarium</taxon>
    </lineage>
</organism>